<comment type="caution">
    <text evidence="1">The sequence shown here is derived from an EMBL/GenBank/DDBJ whole genome shotgun (WGS) entry which is preliminary data.</text>
</comment>
<dbReference type="Proteomes" id="UP001073227">
    <property type="component" value="Unassembled WGS sequence"/>
</dbReference>
<accession>A0ABT3Z923</accession>
<keyword evidence="2" id="KW-1185">Reference proteome</keyword>
<protein>
    <submittedName>
        <fullName evidence="1">Uncharacterized protein</fullName>
    </submittedName>
</protein>
<gene>
    <name evidence="1" type="ORF">OEG84_08915</name>
</gene>
<reference evidence="1" key="1">
    <citation type="submission" date="2022-10" db="EMBL/GenBank/DDBJ databases">
        <title>Hoeflea sp. G2-23, isolated from marine algae.</title>
        <authorList>
            <person name="Kristyanto S."/>
            <person name="Kim J.M."/>
            <person name="Jeon C.O."/>
        </authorList>
    </citation>
    <scope>NUCLEOTIDE SEQUENCE</scope>
    <source>
        <strain evidence="1">G2-23</strain>
    </source>
</reference>
<organism evidence="1 2">
    <name type="scientific">Hoeflea algicola</name>
    <dbReference type="NCBI Taxonomy" id="2983763"/>
    <lineage>
        <taxon>Bacteria</taxon>
        <taxon>Pseudomonadati</taxon>
        <taxon>Pseudomonadota</taxon>
        <taxon>Alphaproteobacteria</taxon>
        <taxon>Hyphomicrobiales</taxon>
        <taxon>Rhizobiaceae</taxon>
        <taxon>Hoeflea</taxon>
    </lineage>
</organism>
<name>A0ABT3Z923_9HYPH</name>
<dbReference type="EMBL" id="JAOVZR010000001">
    <property type="protein sequence ID" value="MCY0147829.1"/>
    <property type="molecule type" value="Genomic_DNA"/>
</dbReference>
<evidence type="ECO:0000313" key="2">
    <source>
        <dbReference type="Proteomes" id="UP001073227"/>
    </source>
</evidence>
<sequence length="321" mass="36362">MKHDQQRLLSEIKELNEILELIPEHNLIERSGFEARLKRAYTALETIHDYVEPERTRLTFRGSPVIESRSISADFGTKASAHFAEAFAAIIAGMRDKLRYMGPIPDKARNELAITGIATGSFGFEFELPNLDPNLFSESGGAEEALKMLLDILEKSALGTDDEVTDIVHAVHPRAIKKVVEFLDFMWKRDAWCGLEFKNHFFRYAGAEQVQAAKERLSEGNIKHTTEHFKGAFEGSLPKPRTFQFQPIDDDQPIIGRFDASIDPHALNRDWLEQPVTVQFDVVQVGQGRPRFTLLDLTHIKKIKVIETKAALRATHNSPLM</sequence>
<evidence type="ECO:0000313" key="1">
    <source>
        <dbReference type="EMBL" id="MCY0147829.1"/>
    </source>
</evidence>
<dbReference type="RefSeq" id="WP_267653425.1">
    <property type="nucleotide sequence ID" value="NZ_JAOVZR010000001.1"/>
</dbReference>
<proteinExistence type="predicted"/>